<feature type="region of interest" description="Disordered" evidence="1">
    <location>
        <begin position="53"/>
        <end position="90"/>
    </location>
</feature>
<accession>K1XRQ9</accession>
<feature type="compositionally biased region" description="Polar residues" evidence="1">
    <location>
        <begin position="146"/>
        <end position="165"/>
    </location>
</feature>
<dbReference type="OrthoDB" id="5397183at2759"/>
<dbReference type="AlphaFoldDB" id="K1XRQ9"/>
<sequence length="937" mass="102380">MSTSQGRDKVEEEMQQVAASALTSTSTSDGNSCGALSAFTPVNANRASIEFISPLKTPQETRVGQDIPEEPALKRRKGGAAQANKGRAVSTAQVWEYRDEGDVVAHNAGADFQASFPKRKKSAPAKRSKAAPGHSEKLDQVCGQDGPTSSSMQDSEYRGQQQGSRMITPPDSGTRLTKRAVSSKAQNPKFKPGPFRNSVITKSSVSREGYGLVTKPVTILQGWTSTEETMKSLSNGISKTTLDRLTAFRFRQTAALPSPGHSLPQSDHVPGNESEELYVGAPFSPPSIDDGPIPSYDSIFDTYHQMDQENDPIVVPQGTQVEQSQKPIWGNETGGHANFCNSASWDIRSSRAAHDMYLLKPRGTQVPINCTPSKLLQNEEASRLFPLVANVGRGIPQHDSDFGEPSSSDFQAMTGLEDEAHGIHHNNRLLTDALLPEHSNPEEAQDTDGCGIKHNSDDPAKVQVDVAGFSSIEADDPAEVPAYRKTFDDNQPVSRHLADLEQVQVEESDADDCEMVQRGGPNDFDFDEFGGDELDDADLLAITSDQAMPETRPEAEIKNNCGGLGTSGFHASVPVHAPSTGSRQDQPTIPKTLPEIIDLDDEYPLEEGLEEEDMISLPEHFNGVVESFQAPPSLQFPFSNDSMSGEVYDRSLQFSPPKKRPLSASPGKPADGSSTDANSPSKAGNTDLVPGAMYEEDWSFIRSNNVDDSNAPPISDRAIERHSAVSAGQVIKRIIPLGPQKRRLPSTPTKTQQATQKSILGLTIDDSRDFEPLKPFARPAFPDTVADRCPITGVSPQSILRVCFRVGEMFKEGARCDSLKQDVVIELFAKVTFSSREQGTTKQHFQFADLWHDRPPFPNGILPNYKGTELAESESRVFVDAGKHMMARCIGRLKRDKKMVTGWLLDIINIRPTDWEEIKWTKRIVSAGLVKSEKMGV</sequence>
<feature type="compositionally biased region" description="Low complexity" evidence="1">
    <location>
        <begin position="18"/>
        <end position="28"/>
    </location>
</feature>
<feature type="region of interest" description="Disordered" evidence="1">
    <location>
        <begin position="652"/>
        <end position="689"/>
    </location>
</feature>
<gene>
    <name evidence="2" type="ORF">MBM_06500</name>
</gene>
<evidence type="ECO:0000256" key="1">
    <source>
        <dbReference type="SAM" id="MobiDB-lite"/>
    </source>
</evidence>
<evidence type="ECO:0000313" key="2">
    <source>
        <dbReference type="EMBL" id="EKD15284.1"/>
    </source>
</evidence>
<dbReference type="EMBL" id="JH921442">
    <property type="protein sequence ID" value="EKD15284.1"/>
    <property type="molecule type" value="Genomic_DNA"/>
</dbReference>
<feature type="region of interest" description="Disordered" evidence="1">
    <location>
        <begin position="256"/>
        <end position="275"/>
    </location>
</feature>
<dbReference type="InParanoid" id="K1XRQ9"/>
<dbReference type="eggNOG" id="ENOG502S8X6">
    <property type="taxonomic scope" value="Eukaryota"/>
</dbReference>
<dbReference type="Proteomes" id="UP000006753">
    <property type="component" value="Unassembled WGS sequence"/>
</dbReference>
<dbReference type="GeneID" id="18762435"/>
<proteinExistence type="predicted"/>
<dbReference type="HOGENOM" id="CLU_007591_0_0_1"/>
<evidence type="ECO:0000313" key="3">
    <source>
        <dbReference type="Proteomes" id="UP000006753"/>
    </source>
</evidence>
<keyword evidence="3" id="KW-1185">Reference proteome</keyword>
<feature type="compositionally biased region" description="Basic and acidic residues" evidence="1">
    <location>
        <begin position="1"/>
        <end position="12"/>
    </location>
</feature>
<feature type="compositionally biased region" description="Basic residues" evidence="1">
    <location>
        <begin position="117"/>
        <end position="129"/>
    </location>
</feature>
<feature type="region of interest" description="Disordered" evidence="1">
    <location>
        <begin position="1"/>
        <end position="38"/>
    </location>
</feature>
<feature type="region of interest" description="Disordered" evidence="1">
    <location>
        <begin position="108"/>
        <end position="198"/>
    </location>
</feature>
<feature type="compositionally biased region" description="Polar residues" evidence="1">
    <location>
        <begin position="672"/>
        <end position="684"/>
    </location>
</feature>
<name>K1XRQ9_MARBU</name>
<dbReference type="KEGG" id="mbe:MBM_06500"/>
<organism evidence="2 3">
    <name type="scientific">Marssonina brunnea f. sp. multigermtubi (strain MB_m1)</name>
    <name type="common">Marssonina leaf spot fungus</name>
    <dbReference type="NCBI Taxonomy" id="1072389"/>
    <lineage>
        <taxon>Eukaryota</taxon>
        <taxon>Fungi</taxon>
        <taxon>Dikarya</taxon>
        <taxon>Ascomycota</taxon>
        <taxon>Pezizomycotina</taxon>
        <taxon>Leotiomycetes</taxon>
        <taxon>Helotiales</taxon>
        <taxon>Drepanopezizaceae</taxon>
        <taxon>Drepanopeziza</taxon>
    </lineage>
</organism>
<protein>
    <submittedName>
        <fullName evidence="2">Uncharacterized protein</fullName>
    </submittedName>
</protein>
<reference evidence="2 3" key="1">
    <citation type="journal article" date="2012" name="BMC Genomics">
        <title>Sequencing the genome of Marssonina brunnea reveals fungus-poplar co-evolution.</title>
        <authorList>
            <person name="Zhu S."/>
            <person name="Cao Y.-Z."/>
            <person name="Jiang C."/>
            <person name="Tan B.-Y."/>
            <person name="Wang Z."/>
            <person name="Feng S."/>
            <person name="Zhang L."/>
            <person name="Su X.-H."/>
            <person name="Brejova B."/>
            <person name="Vinar T."/>
            <person name="Xu M."/>
            <person name="Wang M.-X."/>
            <person name="Zhang S.-G."/>
            <person name="Huang M.-R."/>
            <person name="Wu R."/>
            <person name="Zhou Y."/>
        </authorList>
    </citation>
    <scope>NUCLEOTIDE SEQUENCE [LARGE SCALE GENOMIC DNA]</scope>
    <source>
        <strain evidence="2 3">MB_m1</strain>
    </source>
</reference>